<name>A0A1M5JW85_SALEC</name>
<keyword evidence="3" id="KW-1185">Reference proteome</keyword>
<evidence type="ECO:0000313" key="2">
    <source>
        <dbReference type="EMBL" id="SHG44831.1"/>
    </source>
</evidence>
<feature type="transmembrane region" description="Helical" evidence="1">
    <location>
        <begin position="360"/>
        <end position="377"/>
    </location>
</feature>
<dbReference type="STRING" id="1073325.SAMN05444483_11266"/>
<sequence length="387" mass="44834">MGLTIKFLKENQLISILILLSLISSLRILFLPLFGDEITYSKIARNIIFFGEYSLNNKPSTITPSIPILIAVFYTKFNPIVGFVLVKLVNLLFIVIGLRYVFLFFKKLKLNREIVWSLILLTVVNTNFVVWSLKLYPEPLLFCFFWIFIYFVSKIKYREKDLIFVLLAFMALVLTRYVYAVLGLLVAYILFGYFKNLIVNKDYKKVSRIVILGSLCALPLLFWFKYIYILEKDVDTGLSYFTRFKNNELLYNLKAGIGLIKHEEVGKVNGIPAFISLFIPITGIRNWIISCFLILTFTTGYLVNLKKHSSFNKLFAAIMLVMTGLVLAGTGFSRYWLIMLPGFLLGFYLFFNYLKLKDSLFVLLAKLIAIIYVINELRLDYVVLSKL</sequence>
<feature type="transmembrane region" description="Helical" evidence="1">
    <location>
        <begin position="80"/>
        <end position="102"/>
    </location>
</feature>
<keyword evidence="1" id="KW-0812">Transmembrane</keyword>
<feature type="transmembrane region" description="Helical" evidence="1">
    <location>
        <begin position="162"/>
        <end position="194"/>
    </location>
</feature>
<gene>
    <name evidence="2" type="ORF">SAMN05444483_11266</name>
</gene>
<proteinExistence type="predicted"/>
<dbReference type="AlphaFoldDB" id="A0A1M5JW85"/>
<feature type="transmembrane region" description="Helical" evidence="1">
    <location>
        <begin position="206"/>
        <end position="224"/>
    </location>
</feature>
<accession>A0A1M5JW85</accession>
<evidence type="ECO:0000256" key="1">
    <source>
        <dbReference type="SAM" id="Phobius"/>
    </source>
</evidence>
<reference evidence="3" key="1">
    <citation type="submission" date="2016-11" db="EMBL/GenBank/DDBJ databases">
        <authorList>
            <person name="Varghese N."/>
            <person name="Submissions S."/>
        </authorList>
    </citation>
    <scope>NUCLEOTIDE SEQUENCE [LARGE SCALE GENOMIC DNA]</scope>
    <source>
        <strain evidence="3">DSM 24579</strain>
    </source>
</reference>
<protein>
    <submittedName>
        <fullName evidence="2">Dolichyl-phosphate-mannose-protein mannosyltransferase</fullName>
    </submittedName>
</protein>
<keyword evidence="2" id="KW-0328">Glycosyltransferase</keyword>
<keyword evidence="2" id="KW-0808">Transferase</keyword>
<dbReference type="GO" id="GO:0016757">
    <property type="term" value="F:glycosyltransferase activity"/>
    <property type="evidence" value="ECO:0007669"/>
    <property type="project" value="UniProtKB-KW"/>
</dbReference>
<feature type="transmembrane region" description="Helical" evidence="1">
    <location>
        <begin position="287"/>
        <end position="304"/>
    </location>
</feature>
<dbReference type="EMBL" id="FQVT01000012">
    <property type="protein sequence ID" value="SHG44831.1"/>
    <property type="molecule type" value="Genomic_DNA"/>
</dbReference>
<feature type="transmembrane region" description="Helical" evidence="1">
    <location>
        <begin position="335"/>
        <end position="354"/>
    </location>
</feature>
<organism evidence="2 3">
    <name type="scientific">Salegentibacter echinorum</name>
    <dbReference type="NCBI Taxonomy" id="1073325"/>
    <lineage>
        <taxon>Bacteria</taxon>
        <taxon>Pseudomonadati</taxon>
        <taxon>Bacteroidota</taxon>
        <taxon>Flavobacteriia</taxon>
        <taxon>Flavobacteriales</taxon>
        <taxon>Flavobacteriaceae</taxon>
        <taxon>Salegentibacter</taxon>
    </lineage>
</organism>
<dbReference type="OrthoDB" id="1341464at2"/>
<feature type="transmembrane region" description="Helical" evidence="1">
    <location>
        <begin position="12"/>
        <end position="34"/>
    </location>
</feature>
<feature type="transmembrane region" description="Helical" evidence="1">
    <location>
        <begin position="139"/>
        <end position="155"/>
    </location>
</feature>
<keyword evidence="1" id="KW-1133">Transmembrane helix</keyword>
<dbReference type="Proteomes" id="UP000183945">
    <property type="component" value="Unassembled WGS sequence"/>
</dbReference>
<evidence type="ECO:0000313" key="3">
    <source>
        <dbReference type="Proteomes" id="UP000183945"/>
    </source>
</evidence>
<feature type="transmembrane region" description="Helical" evidence="1">
    <location>
        <begin position="310"/>
        <end position="328"/>
    </location>
</feature>
<keyword evidence="1" id="KW-0472">Membrane</keyword>